<name>A0A0K2U6W8_LEPSM</name>
<dbReference type="GO" id="GO:0030687">
    <property type="term" value="C:preribosome, large subunit precursor"/>
    <property type="evidence" value="ECO:0007669"/>
    <property type="project" value="TreeGrafter"/>
</dbReference>
<evidence type="ECO:0000256" key="2">
    <source>
        <dbReference type="ARBA" id="ARBA00010077"/>
    </source>
</evidence>
<dbReference type="PANTHER" id="PTHR17602:SF4">
    <property type="entry name" value="RIBOSOME BIOGENESIS REGULATORY PROTEIN HOMOLOG"/>
    <property type="match status" value="1"/>
</dbReference>
<organism evidence="7">
    <name type="scientific">Lepeophtheirus salmonis</name>
    <name type="common">Salmon louse</name>
    <name type="synonym">Caligus salmonis</name>
    <dbReference type="NCBI Taxonomy" id="72036"/>
    <lineage>
        <taxon>Eukaryota</taxon>
        <taxon>Metazoa</taxon>
        <taxon>Ecdysozoa</taxon>
        <taxon>Arthropoda</taxon>
        <taxon>Crustacea</taxon>
        <taxon>Multicrustacea</taxon>
        <taxon>Hexanauplia</taxon>
        <taxon>Copepoda</taxon>
        <taxon>Siphonostomatoida</taxon>
        <taxon>Caligidae</taxon>
        <taxon>Lepeophtheirus</taxon>
    </lineage>
</organism>
<dbReference type="Pfam" id="PF04939">
    <property type="entry name" value="RRS1"/>
    <property type="match status" value="1"/>
</dbReference>
<evidence type="ECO:0000313" key="7">
    <source>
        <dbReference type="EMBL" id="CDW33677.1"/>
    </source>
</evidence>
<dbReference type="AlphaFoldDB" id="A0A0K2U6W8"/>
<feature type="compositionally biased region" description="Basic and acidic residues" evidence="6">
    <location>
        <begin position="298"/>
        <end position="307"/>
    </location>
</feature>
<dbReference type="GO" id="GO:0000447">
    <property type="term" value="P:endonucleolytic cleavage in ITS1 to separate SSU-rRNA from 5.8S rRNA and LSU-rRNA from tricistronic rRNA transcript (SSU-rRNA, 5.8S rRNA, LSU-rRNA)"/>
    <property type="evidence" value="ECO:0007669"/>
    <property type="project" value="TreeGrafter"/>
</dbReference>
<keyword evidence="3 5" id="KW-0690">Ribosome biogenesis</keyword>
<dbReference type="PANTHER" id="PTHR17602">
    <property type="entry name" value="RIBOSOME BIOGENESIS REGULATORY PROTEIN"/>
    <property type="match status" value="1"/>
</dbReference>
<evidence type="ECO:0000256" key="3">
    <source>
        <dbReference type="ARBA" id="ARBA00022517"/>
    </source>
</evidence>
<feature type="compositionally biased region" description="Gly residues" evidence="6">
    <location>
        <begin position="333"/>
        <end position="343"/>
    </location>
</feature>
<feature type="compositionally biased region" description="Basic residues" evidence="6">
    <location>
        <begin position="311"/>
        <end position="321"/>
    </location>
</feature>
<reference evidence="7" key="1">
    <citation type="submission" date="2014-05" db="EMBL/GenBank/DDBJ databases">
        <authorList>
            <person name="Chronopoulou M."/>
        </authorList>
    </citation>
    <scope>NUCLEOTIDE SEQUENCE</scope>
    <source>
        <tissue evidence="7">Whole organism</tissue>
    </source>
</reference>
<accession>A0A0K2U6W8</accession>
<sequence>MMMEAMETDDLVSSILKNNSKKSKGLSVLCPDRPLDQINDLGNLLGFEANEIPVNPDDDFIISRTRDNLQILINELWSLETERVEDAIVVVLPPPISKIPREKPVPKEKALTKWESYAKTKGIVKKKKSRLVWEDAVREWVPRFGYKKAQAEVKKTWVMELKGNAPDSEDPFEKAAEEKRERIAKNEIHRLRNLARAKNVKIPSVREAVLPKTAARKSSAQELSRAAELAQKSTASLGKFQEKLSSKVEKNVKKTPGKKRKFDALVNDTEKDRSLSILDKMNNKKSQLNVSKAVGKQIHAEETERSASKKTSGKGGKKGGKRGTYTSKARRGGSVGGKRGGKR</sequence>
<proteinExistence type="inferred from homology"/>
<dbReference type="InterPro" id="IPR007023">
    <property type="entry name" value="Ribosom_reg"/>
</dbReference>
<comment type="similarity">
    <text evidence="2 5">Belongs to the RRS1 family.</text>
</comment>
<dbReference type="GO" id="GO:0005730">
    <property type="term" value="C:nucleolus"/>
    <property type="evidence" value="ECO:0007669"/>
    <property type="project" value="TreeGrafter"/>
</dbReference>
<evidence type="ECO:0000256" key="4">
    <source>
        <dbReference type="ARBA" id="ARBA00023242"/>
    </source>
</evidence>
<evidence type="ECO:0000256" key="1">
    <source>
        <dbReference type="ARBA" id="ARBA00004123"/>
    </source>
</evidence>
<dbReference type="OrthoDB" id="28455at2759"/>
<comment type="function">
    <text evidence="5">Involved in ribosomal large subunit assembly.</text>
</comment>
<protein>
    <recommendedName>
        <fullName evidence="5">Ribosome biogenesis regulatory protein</fullName>
    </recommendedName>
</protein>
<evidence type="ECO:0000256" key="5">
    <source>
        <dbReference type="RuleBase" id="RU364132"/>
    </source>
</evidence>
<comment type="subcellular location">
    <subcellularLocation>
        <location evidence="1 5">Nucleus</location>
    </subcellularLocation>
</comment>
<dbReference type="GO" id="GO:0042273">
    <property type="term" value="P:ribosomal large subunit biogenesis"/>
    <property type="evidence" value="ECO:0007669"/>
    <property type="project" value="TreeGrafter"/>
</dbReference>
<dbReference type="EMBL" id="HACA01016316">
    <property type="protein sequence ID" value="CDW33677.1"/>
    <property type="molecule type" value="Transcribed_RNA"/>
</dbReference>
<feature type="compositionally biased region" description="Basic and acidic residues" evidence="6">
    <location>
        <begin position="243"/>
        <end position="252"/>
    </location>
</feature>
<evidence type="ECO:0000256" key="6">
    <source>
        <dbReference type="SAM" id="MobiDB-lite"/>
    </source>
</evidence>
<feature type="region of interest" description="Disordered" evidence="6">
    <location>
        <begin position="243"/>
        <end position="343"/>
    </location>
</feature>
<keyword evidence="4 5" id="KW-0539">Nucleus</keyword>